<dbReference type="Pfam" id="PF07528">
    <property type="entry name" value="DZF_N"/>
    <property type="match status" value="1"/>
</dbReference>
<dbReference type="InterPro" id="IPR052134">
    <property type="entry name" value="ILF2"/>
</dbReference>
<evidence type="ECO:0000256" key="1">
    <source>
        <dbReference type="ARBA" id="ARBA00023015"/>
    </source>
</evidence>
<evidence type="ECO:0000256" key="3">
    <source>
        <dbReference type="ARBA" id="ARBA00023159"/>
    </source>
</evidence>
<keyword evidence="4" id="KW-0804">Transcription</keyword>
<dbReference type="PROSITE" id="PS51703">
    <property type="entry name" value="DZF"/>
    <property type="match status" value="1"/>
</dbReference>
<feature type="compositionally biased region" description="Basic residues" evidence="5">
    <location>
        <begin position="137"/>
        <end position="148"/>
    </location>
</feature>
<dbReference type="PANTHER" id="PTHR46447">
    <property type="entry name" value="INTERLEUKIN ENHANCER-BINDING FACTOR"/>
    <property type="match status" value="1"/>
</dbReference>
<dbReference type="PROSITE" id="PS50152">
    <property type="entry name" value="25A_SYNTH_3"/>
    <property type="match status" value="1"/>
</dbReference>
<evidence type="ECO:0000256" key="4">
    <source>
        <dbReference type="ARBA" id="ARBA00023163"/>
    </source>
</evidence>
<dbReference type="GO" id="GO:0003725">
    <property type="term" value="F:double-stranded RNA binding"/>
    <property type="evidence" value="ECO:0007669"/>
    <property type="project" value="TreeGrafter"/>
</dbReference>
<evidence type="ECO:0000313" key="8">
    <source>
        <dbReference type="Proteomes" id="UP000694413"/>
    </source>
</evidence>
<dbReference type="GO" id="GO:0003677">
    <property type="term" value="F:DNA binding"/>
    <property type="evidence" value="ECO:0007669"/>
    <property type="project" value="UniProtKB-KW"/>
</dbReference>
<dbReference type="GO" id="GO:0071013">
    <property type="term" value="C:catalytic step 2 spliceosome"/>
    <property type="evidence" value="ECO:0007669"/>
    <property type="project" value="TreeGrafter"/>
</dbReference>
<feature type="region of interest" description="Disordered" evidence="5">
    <location>
        <begin position="123"/>
        <end position="152"/>
    </location>
</feature>
<evidence type="ECO:0000313" key="7">
    <source>
        <dbReference type="Ensembl" id="ENSZALP00000000823.1"/>
    </source>
</evidence>
<dbReference type="AlphaFoldDB" id="A0A8D2Q9R4"/>
<dbReference type="InterPro" id="IPR006561">
    <property type="entry name" value="DZF_dom"/>
</dbReference>
<dbReference type="Ensembl" id="ENSZALT00000001443.1">
    <property type="protein sequence ID" value="ENSZALP00000000823.1"/>
    <property type="gene ID" value="ENSZALG00000000957.1"/>
</dbReference>
<evidence type="ECO:0000259" key="6">
    <source>
        <dbReference type="PROSITE" id="PS51703"/>
    </source>
</evidence>
<organism evidence="7 8">
    <name type="scientific">Zonotrichia albicollis</name>
    <name type="common">White-throated sparrow</name>
    <name type="synonym">Fringilla albicollis</name>
    <dbReference type="NCBI Taxonomy" id="44394"/>
    <lineage>
        <taxon>Eukaryota</taxon>
        <taxon>Metazoa</taxon>
        <taxon>Chordata</taxon>
        <taxon>Craniata</taxon>
        <taxon>Vertebrata</taxon>
        <taxon>Euteleostomi</taxon>
        <taxon>Archelosauria</taxon>
        <taxon>Archosauria</taxon>
        <taxon>Dinosauria</taxon>
        <taxon>Saurischia</taxon>
        <taxon>Theropoda</taxon>
        <taxon>Coelurosauria</taxon>
        <taxon>Aves</taxon>
        <taxon>Neognathae</taxon>
        <taxon>Neoaves</taxon>
        <taxon>Telluraves</taxon>
        <taxon>Australaves</taxon>
        <taxon>Passeriformes</taxon>
        <taxon>Passerellidae</taxon>
        <taxon>Zonotrichia</taxon>
    </lineage>
</organism>
<dbReference type="SUPFAM" id="SSF81301">
    <property type="entry name" value="Nucleotidyltransferase"/>
    <property type="match status" value="1"/>
</dbReference>
<dbReference type="FunFam" id="1.10.1410.40:FF:000010">
    <property type="entry name" value="Interleukin enhancer-binding factor 2"/>
    <property type="match status" value="1"/>
</dbReference>
<keyword evidence="1" id="KW-0805">Transcription regulation</keyword>
<dbReference type="InterPro" id="IPR049401">
    <property type="entry name" value="DZF_dom_N"/>
</dbReference>
<proteinExistence type="predicted"/>
<keyword evidence="8" id="KW-1185">Reference proteome</keyword>
<sequence>MAFPCIIKSGFSPFPVFFSFSQCEMAFPRVKPAADESAFSEALLKRNQDLAPTAAEQASILSLVTKINNVIDNLIVAPGTFEVQIEEVRQVGSYKKGTMTTGHNVADLVVILKILPTRECGPGAASVPGLPPNPPHPHPHPPHPHPHPHPPLLSQWKPWQPWGTRWWRA</sequence>
<reference evidence="7" key="2">
    <citation type="submission" date="2025-09" db="UniProtKB">
        <authorList>
            <consortium name="Ensembl"/>
        </authorList>
    </citation>
    <scope>IDENTIFICATION</scope>
</reference>
<feature type="domain" description="DZF" evidence="6">
    <location>
        <begin position="12"/>
        <end position="169"/>
    </location>
</feature>
<dbReference type="Gene3D" id="3.30.460.10">
    <property type="entry name" value="Beta Polymerase, domain 2"/>
    <property type="match status" value="1"/>
</dbReference>
<protein>
    <recommendedName>
        <fullName evidence="6">DZF domain-containing protein</fullName>
    </recommendedName>
</protein>
<evidence type="ECO:0000256" key="2">
    <source>
        <dbReference type="ARBA" id="ARBA00023125"/>
    </source>
</evidence>
<reference evidence="7" key="1">
    <citation type="submission" date="2025-08" db="UniProtKB">
        <authorList>
            <consortium name="Ensembl"/>
        </authorList>
    </citation>
    <scope>IDENTIFICATION</scope>
</reference>
<evidence type="ECO:0000256" key="5">
    <source>
        <dbReference type="SAM" id="MobiDB-lite"/>
    </source>
</evidence>
<name>A0A8D2Q9R4_ZONAL</name>
<dbReference type="GO" id="GO:0045893">
    <property type="term" value="P:positive regulation of DNA-templated transcription"/>
    <property type="evidence" value="ECO:0007669"/>
    <property type="project" value="TreeGrafter"/>
</dbReference>
<dbReference type="PANTHER" id="PTHR46447:SF1">
    <property type="entry name" value="INTERLEUKIN ENHANCER-BINDING FACTOR 2"/>
    <property type="match status" value="1"/>
</dbReference>
<accession>A0A8D2Q9R4</accession>
<keyword evidence="3" id="KW-0010">Activator</keyword>
<dbReference type="Proteomes" id="UP000694413">
    <property type="component" value="Unassembled WGS sequence"/>
</dbReference>
<keyword evidence="2" id="KW-0238">DNA-binding</keyword>
<dbReference type="InterPro" id="IPR043519">
    <property type="entry name" value="NT_sf"/>
</dbReference>